<dbReference type="EMBL" id="BMAO01011469">
    <property type="protein sequence ID" value="GFQ73910.1"/>
    <property type="molecule type" value="Genomic_DNA"/>
</dbReference>
<comment type="caution">
    <text evidence="1">The sequence shown here is derived from an EMBL/GenBank/DDBJ whole genome shotgun (WGS) entry which is preliminary data.</text>
</comment>
<organism evidence="1 2">
    <name type="scientific">Trichonephila clavata</name>
    <name type="common">Joro spider</name>
    <name type="synonym">Nephila clavata</name>
    <dbReference type="NCBI Taxonomy" id="2740835"/>
    <lineage>
        <taxon>Eukaryota</taxon>
        <taxon>Metazoa</taxon>
        <taxon>Ecdysozoa</taxon>
        <taxon>Arthropoda</taxon>
        <taxon>Chelicerata</taxon>
        <taxon>Arachnida</taxon>
        <taxon>Araneae</taxon>
        <taxon>Araneomorphae</taxon>
        <taxon>Entelegynae</taxon>
        <taxon>Araneoidea</taxon>
        <taxon>Nephilidae</taxon>
        <taxon>Trichonephila</taxon>
    </lineage>
</organism>
<protein>
    <submittedName>
        <fullName evidence="1">Uncharacterized protein</fullName>
    </submittedName>
</protein>
<sequence>MEDAKTIIQEFLKLESIRIEDFDLLKVADGVTVARARLRDRLDILDNCAANLHVLICCSRQELITIMKGITSPADLRSQIQKYLTDAVYIIGIIQRNLHYLTGRVSHPELLPAARDDFNRMKSNYLLLENDIILFLDYLEHKYRNDYCNDEIAFLLAA</sequence>
<evidence type="ECO:0000313" key="1">
    <source>
        <dbReference type="EMBL" id="GFQ73910.1"/>
    </source>
</evidence>
<dbReference type="AlphaFoldDB" id="A0A8X6KES9"/>
<dbReference type="Proteomes" id="UP000887116">
    <property type="component" value="Unassembled WGS sequence"/>
</dbReference>
<accession>A0A8X6KES9</accession>
<evidence type="ECO:0000313" key="2">
    <source>
        <dbReference type="Proteomes" id="UP000887116"/>
    </source>
</evidence>
<keyword evidence="2" id="KW-1185">Reference proteome</keyword>
<reference evidence="1" key="1">
    <citation type="submission" date="2020-07" db="EMBL/GenBank/DDBJ databases">
        <title>Multicomponent nature underlies the extraordinary mechanical properties of spider dragline silk.</title>
        <authorList>
            <person name="Kono N."/>
            <person name="Nakamura H."/>
            <person name="Mori M."/>
            <person name="Yoshida Y."/>
            <person name="Ohtoshi R."/>
            <person name="Malay A.D."/>
            <person name="Moran D.A.P."/>
            <person name="Tomita M."/>
            <person name="Numata K."/>
            <person name="Arakawa K."/>
        </authorList>
    </citation>
    <scope>NUCLEOTIDE SEQUENCE</scope>
</reference>
<proteinExistence type="predicted"/>
<gene>
    <name evidence="1" type="ORF">TNCT_683771</name>
</gene>
<name>A0A8X6KES9_TRICU</name>
<dbReference type="OrthoDB" id="10448817at2759"/>